<reference evidence="12" key="1">
    <citation type="journal article" date="2023" name="G3 (Bethesda)">
        <title>A reference genome for the long-term kleptoplast-retaining sea slug Elysia crispata morphotype clarki.</title>
        <authorList>
            <person name="Eastman K.E."/>
            <person name="Pendleton A.L."/>
            <person name="Shaikh M.A."/>
            <person name="Suttiyut T."/>
            <person name="Ogas R."/>
            <person name="Tomko P."/>
            <person name="Gavelis G."/>
            <person name="Widhalm J.R."/>
            <person name="Wisecaver J.H."/>
        </authorList>
    </citation>
    <scope>NUCLEOTIDE SEQUENCE</scope>
    <source>
        <strain evidence="12">ECLA1</strain>
    </source>
</reference>
<evidence type="ECO:0000259" key="11">
    <source>
        <dbReference type="SMART" id="SM01254"/>
    </source>
</evidence>
<evidence type="ECO:0000256" key="5">
    <source>
        <dbReference type="ARBA" id="ARBA00023054"/>
    </source>
</evidence>
<organism evidence="12 13">
    <name type="scientific">Elysia crispata</name>
    <name type="common">lettuce slug</name>
    <dbReference type="NCBI Taxonomy" id="231223"/>
    <lineage>
        <taxon>Eukaryota</taxon>
        <taxon>Metazoa</taxon>
        <taxon>Spiralia</taxon>
        <taxon>Lophotrochozoa</taxon>
        <taxon>Mollusca</taxon>
        <taxon>Gastropoda</taxon>
        <taxon>Heterobranchia</taxon>
        <taxon>Euthyneura</taxon>
        <taxon>Panpulmonata</taxon>
        <taxon>Sacoglossa</taxon>
        <taxon>Placobranchoidea</taxon>
        <taxon>Plakobranchidae</taxon>
        <taxon>Elysia</taxon>
    </lineage>
</organism>
<protein>
    <recommendedName>
        <fullName evidence="2">Protein phosphatase 1 regulatory subunit 21</fullName>
    </recommendedName>
    <alternativeName>
        <fullName evidence="7">Coiled-coil domain-containing protein 128</fullName>
    </alternativeName>
    <alternativeName>
        <fullName evidence="8">Ferry endosomal RAB5 effector complex subunit 2</fullName>
    </alternativeName>
    <alternativeName>
        <fullName evidence="6">KLRAQ motif-containing protein 1</fullName>
    </alternativeName>
</protein>
<dbReference type="InterPro" id="IPR019343">
    <property type="entry name" value="PPP1R21_N"/>
</dbReference>
<dbReference type="InterPro" id="IPR019348">
    <property type="entry name" value="PPP1R21_six_helix"/>
</dbReference>
<dbReference type="PANTHER" id="PTHR21448:SF0">
    <property type="entry name" value="PROTEIN PHOSPHATASE 1 REGULATORY SUBUNIT 21"/>
    <property type="match status" value="1"/>
</dbReference>
<evidence type="ECO:0000256" key="4">
    <source>
        <dbReference type="ARBA" id="ARBA00022884"/>
    </source>
</evidence>
<evidence type="ECO:0000256" key="1">
    <source>
        <dbReference type="ARBA" id="ARBA00004412"/>
    </source>
</evidence>
<dbReference type="SMART" id="SM01254">
    <property type="entry name" value="KLRAQ"/>
    <property type="match status" value="1"/>
</dbReference>
<feature type="coiled-coil region" evidence="9">
    <location>
        <begin position="142"/>
        <end position="215"/>
    </location>
</feature>
<keyword evidence="13" id="KW-1185">Reference proteome</keyword>
<feature type="domain" description="Protein phosphatase 1 regulatory subunit 21 N-terminal" evidence="11">
    <location>
        <begin position="9"/>
        <end position="117"/>
    </location>
</feature>
<comment type="caution">
    <text evidence="12">The sequence shown here is derived from an EMBL/GenBank/DDBJ whole genome shotgun (WGS) entry which is preliminary data.</text>
</comment>
<dbReference type="Pfam" id="PF21636">
    <property type="entry name" value="PPP1R21_C"/>
    <property type="match status" value="1"/>
</dbReference>
<evidence type="ECO:0000313" key="13">
    <source>
        <dbReference type="Proteomes" id="UP001283361"/>
    </source>
</evidence>
<dbReference type="PANTHER" id="PTHR21448">
    <property type="entry name" value="SMOOTH MUSCLE MYOSIN HEAVY CHAIN-RELATED"/>
    <property type="match status" value="1"/>
</dbReference>
<dbReference type="InterPro" id="IPR049372">
    <property type="entry name" value="PPP1R21_C"/>
</dbReference>
<evidence type="ECO:0000256" key="10">
    <source>
        <dbReference type="SAM" id="MobiDB-lite"/>
    </source>
</evidence>
<dbReference type="Pfam" id="PF10212">
    <property type="entry name" value="PPP1R21_helical"/>
    <property type="match status" value="1"/>
</dbReference>
<dbReference type="InterPro" id="IPR040024">
    <property type="entry name" value="PPP1R21"/>
</dbReference>
<dbReference type="GO" id="GO:0005769">
    <property type="term" value="C:early endosome"/>
    <property type="evidence" value="ECO:0007669"/>
    <property type="project" value="UniProtKB-SubCell"/>
</dbReference>
<evidence type="ECO:0000313" key="12">
    <source>
        <dbReference type="EMBL" id="KAK3783414.1"/>
    </source>
</evidence>
<comment type="subcellular location">
    <subcellularLocation>
        <location evidence="1">Early endosome</location>
    </subcellularLocation>
</comment>
<dbReference type="GO" id="GO:0016020">
    <property type="term" value="C:membrane"/>
    <property type="evidence" value="ECO:0007669"/>
    <property type="project" value="TreeGrafter"/>
</dbReference>
<dbReference type="EMBL" id="JAWDGP010002410">
    <property type="protein sequence ID" value="KAK3783414.1"/>
    <property type="molecule type" value="Genomic_DNA"/>
</dbReference>
<accession>A0AAE1A8V3</accession>
<keyword evidence="3" id="KW-0967">Endosome</keyword>
<dbReference type="AlphaFoldDB" id="A0AAE1A8V3"/>
<evidence type="ECO:0000256" key="2">
    <source>
        <dbReference type="ARBA" id="ARBA00020102"/>
    </source>
</evidence>
<dbReference type="Proteomes" id="UP001283361">
    <property type="component" value="Unassembled WGS sequence"/>
</dbReference>
<name>A0AAE1A8V3_9GAST</name>
<keyword evidence="5 9" id="KW-0175">Coiled coil</keyword>
<feature type="coiled-coil region" evidence="9">
    <location>
        <begin position="710"/>
        <end position="737"/>
    </location>
</feature>
<sequence length="807" mass="91070">MADLPEKYQKLAGEYAKLKAQIPVLKKAYLDEQGEANKLKESLKEKSQTVRKYEQEVDSLTFRNQQLSKRVVFLQEELEATETSSKKKSKGKGSEPSTPDRGGAAHNGGSNVFNEELQGKIEENALLHKQLQEVSTQFDIQVRQLQAQLKASEESKGQHEEVIHAAQQRAKEQIDKLQEEKAMLEVKAQTLESDLKEFRGRYEKAEQNLNEVEKNLHSRLVVATKTIQDKLPFIDTKIKDLNGYNLPTHDRRHQLRAKELITQGTNLVGELVQGLSNFFTYTEQRSKIYPADGVTEPISPLNINFCKYLHENMIYLRPVDQSMRQFAENLQDDSLTILETASELQDFAKHFTYMVVYMNKLLPYYVSSLEAENAVSSCTASLESKNKDLLQSLKRLNAVFNKMDTYVSILATQSSQGINHPRASHAKFFTGLSKSMDDLHTAIKEVSKHYNSKVSLEHQLPTATKELKRTDECVVASLISLVTNTGKMAAFLSGNLDFFTTPAGYRTRGGSASVDDSANVSRSHPAVNTFRQRAAHYLSSISKPIPESVPHCVAVQNRKTLYSSAESKEGLAKQLSMFQQKLTKLEQEKEHYILELQLLKIKFENEQVKTKQLEKDLEKASVTSSSGVSSADVSNSLEDHIERLQAPSDSNRRSDSVNSGHYIDTTMLGQLETSSVTKNDQDTREQLIMAHYSSRINDITLKLQQADSKTVNFHAEVRALQKQLKIAEKEKEIGQDELKLSNQSLAHLKDELQTTSRSYEGQLSMMSEHLAGMNEKLAQQKDEIDELKQQLTLRSAPSSKSSKKSKK</sequence>
<evidence type="ECO:0000256" key="3">
    <source>
        <dbReference type="ARBA" id="ARBA00022753"/>
    </source>
</evidence>
<gene>
    <name evidence="12" type="ORF">RRG08_033675</name>
</gene>
<feature type="compositionally biased region" description="Low complexity" evidence="10">
    <location>
        <begin position="621"/>
        <end position="636"/>
    </location>
</feature>
<evidence type="ECO:0000256" key="9">
    <source>
        <dbReference type="SAM" id="Coils"/>
    </source>
</evidence>
<proteinExistence type="predicted"/>
<evidence type="ECO:0000256" key="7">
    <source>
        <dbReference type="ARBA" id="ARBA00031617"/>
    </source>
</evidence>
<dbReference type="Pfam" id="PF10205">
    <property type="entry name" value="KLRAQ"/>
    <property type="match status" value="1"/>
</dbReference>
<evidence type="ECO:0000256" key="8">
    <source>
        <dbReference type="ARBA" id="ARBA00044824"/>
    </source>
</evidence>
<dbReference type="GO" id="GO:0003723">
    <property type="term" value="F:RNA binding"/>
    <property type="evidence" value="ECO:0007669"/>
    <property type="project" value="UniProtKB-KW"/>
</dbReference>
<keyword evidence="4" id="KW-0694">RNA-binding</keyword>
<feature type="region of interest" description="Disordered" evidence="10">
    <location>
        <begin position="615"/>
        <end position="637"/>
    </location>
</feature>
<feature type="region of interest" description="Disordered" evidence="10">
    <location>
        <begin position="80"/>
        <end position="111"/>
    </location>
</feature>
<evidence type="ECO:0000256" key="6">
    <source>
        <dbReference type="ARBA" id="ARBA00031361"/>
    </source>
</evidence>